<evidence type="ECO:0000313" key="3">
    <source>
        <dbReference type="Proteomes" id="UP000218784"/>
    </source>
</evidence>
<gene>
    <name evidence="2" type="ORF">COA17_05520</name>
</gene>
<feature type="signal peptide" evidence="1">
    <location>
        <begin position="1"/>
        <end position="24"/>
    </location>
</feature>
<evidence type="ECO:0000313" key="2">
    <source>
        <dbReference type="EMBL" id="PCG10821.1"/>
    </source>
</evidence>
<sequence>MNLSRFALAAAALGSSLSATPVFAQAESTLLEPAIPAGFDRGRNTSVTDRARPDYDPVGIPVGGFNLFPRLDVGVGVTDNVFFNPAEKKTDGFTTIAPRVQLNSNWNRNTLQFRGGANLERYFNETRRNQNAWDVGALGRYELGSSMAVTAEAQLARLYETPFSGAISSDIAVLSNYLRNYLSLRGQYQAGQSRLTLAVDHTGFDFSGITLASGAKLSQEDRDRTIDRIVGQAEYAFSPAMALYGQLSYGQINYSRNLLNGQPNRDSDAWRLIGGATFDLTSLIRGQLGIGYVWRNFDSPVYRNVSGLSVEGRVEYFPTELATITLQVSRLIEDSSIGANSAFFNNQVSAQVDYEVLTNFILTGLGQYARQDFIDSPVSADIYRLGIQGRYLSSRRVNLRGGITYVKRSSADIALGSDTNELRGLLTLTIQR</sequence>
<feature type="chain" id="PRO_5012381685" description="Outer membrane beta-barrel protein" evidence="1">
    <location>
        <begin position="25"/>
        <end position="432"/>
    </location>
</feature>
<name>A0A2A4I3F8_9SPHN</name>
<protein>
    <recommendedName>
        <fullName evidence="4">Outer membrane beta-barrel protein</fullName>
    </recommendedName>
</protein>
<dbReference type="Proteomes" id="UP000218784">
    <property type="component" value="Unassembled WGS sequence"/>
</dbReference>
<dbReference type="EMBL" id="NWVD01000001">
    <property type="protein sequence ID" value="PCG10821.1"/>
    <property type="molecule type" value="Genomic_DNA"/>
</dbReference>
<reference evidence="2 3" key="1">
    <citation type="submission" date="2017-09" db="EMBL/GenBank/DDBJ databases">
        <title>Sphingomonas ginsenosidimutans KACC 14949, whole genome shotgun sequence.</title>
        <authorList>
            <person name="Feng G."/>
            <person name="Zhu H."/>
        </authorList>
    </citation>
    <scope>NUCLEOTIDE SEQUENCE [LARGE SCALE GENOMIC DNA]</scope>
    <source>
        <strain evidence="2 3">KACC 14949</strain>
    </source>
</reference>
<evidence type="ECO:0008006" key="4">
    <source>
        <dbReference type="Google" id="ProtNLM"/>
    </source>
</evidence>
<comment type="caution">
    <text evidence="2">The sequence shown here is derived from an EMBL/GenBank/DDBJ whole genome shotgun (WGS) entry which is preliminary data.</text>
</comment>
<keyword evidence="1" id="KW-0732">Signal</keyword>
<dbReference type="RefSeq" id="WP_096610611.1">
    <property type="nucleotide sequence ID" value="NZ_NWVD01000001.1"/>
</dbReference>
<dbReference type="InterPro" id="IPR018759">
    <property type="entry name" value="BBP2_2"/>
</dbReference>
<accession>A0A2A4I3F8</accession>
<dbReference type="Pfam" id="PF10082">
    <property type="entry name" value="BBP2_2"/>
    <property type="match status" value="1"/>
</dbReference>
<organism evidence="2 3">
    <name type="scientific">Sphingomonas ginsenosidimutans</name>
    <dbReference type="NCBI Taxonomy" id="862134"/>
    <lineage>
        <taxon>Bacteria</taxon>
        <taxon>Pseudomonadati</taxon>
        <taxon>Pseudomonadota</taxon>
        <taxon>Alphaproteobacteria</taxon>
        <taxon>Sphingomonadales</taxon>
        <taxon>Sphingomonadaceae</taxon>
        <taxon>Sphingomonas</taxon>
    </lineage>
</organism>
<dbReference type="AlphaFoldDB" id="A0A2A4I3F8"/>
<evidence type="ECO:0000256" key="1">
    <source>
        <dbReference type="SAM" id="SignalP"/>
    </source>
</evidence>
<proteinExistence type="predicted"/>
<keyword evidence="3" id="KW-1185">Reference proteome</keyword>